<dbReference type="InterPro" id="IPR050483">
    <property type="entry name" value="CoA-transferase_III_domain"/>
</dbReference>
<dbReference type="InterPro" id="IPR044855">
    <property type="entry name" value="CoA-Trfase_III_dom3_sf"/>
</dbReference>
<dbReference type="Gene3D" id="3.30.1540.10">
    <property type="entry name" value="formyl-coa transferase, domain 3"/>
    <property type="match status" value="1"/>
</dbReference>
<accession>A0A158A6R0</accession>
<dbReference type="PANTHER" id="PTHR48207">
    <property type="entry name" value="SUCCINATE--HYDROXYMETHYLGLUTARATE COA-TRANSFERASE"/>
    <property type="match status" value="1"/>
</dbReference>
<evidence type="ECO:0000313" key="3">
    <source>
        <dbReference type="Proteomes" id="UP000054903"/>
    </source>
</evidence>
<dbReference type="RefSeq" id="WP_061133730.1">
    <property type="nucleotide sequence ID" value="NZ_FCNX02000003.1"/>
</dbReference>
<name>A0A158A6R0_9BURK</name>
<dbReference type="InterPro" id="IPR003673">
    <property type="entry name" value="CoA-Trfase_fam_III"/>
</dbReference>
<dbReference type="InterPro" id="IPR023606">
    <property type="entry name" value="CoA-Trfase_III_dom_1_sf"/>
</dbReference>
<dbReference type="Pfam" id="PF02515">
    <property type="entry name" value="CoA_transf_3"/>
    <property type="match status" value="1"/>
</dbReference>
<dbReference type="GO" id="GO:0008410">
    <property type="term" value="F:CoA-transferase activity"/>
    <property type="evidence" value="ECO:0007669"/>
    <property type="project" value="TreeGrafter"/>
</dbReference>
<evidence type="ECO:0000313" key="2">
    <source>
        <dbReference type="EMBL" id="SAK53524.1"/>
    </source>
</evidence>
<dbReference type="AlphaFoldDB" id="A0A158A6R0"/>
<proteinExistence type="predicted"/>
<protein>
    <submittedName>
        <fullName evidence="2">L-carnitine dehydratase/bile acid-inducible protein F</fullName>
    </submittedName>
</protein>
<dbReference type="Gene3D" id="3.40.50.10540">
    <property type="entry name" value="Crotonobetainyl-coa:carnitine coa-transferase, domain 1"/>
    <property type="match status" value="1"/>
</dbReference>
<dbReference type="PANTHER" id="PTHR48207:SF3">
    <property type="entry name" value="SUCCINATE--HYDROXYMETHYLGLUTARATE COA-TRANSFERASE"/>
    <property type="match status" value="1"/>
</dbReference>
<dbReference type="SUPFAM" id="SSF89796">
    <property type="entry name" value="CoA-transferase family III (CaiB/BaiF)"/>
    <property type="match status" value="1"/>
</dbReference>
<dbReference type="OrthoDB" id="5294844at2"/>
<dbReference type="EMBL" id="FCNX02000003">
    <property type="protein sequence ID" value="SAK53524.1"/>
    <property type="molecule type" value="Genomic_DNA"/>
</dbReference>
<keyword evidence="3" id="KW-1185">Reference proteome</keyword>
<dbReference type="STRING" id="1777138.AWB77_01440"/>
<evidence type="ECO:0000256" key="1">
    <source>
        <dbReference type="ARBA" id="ARBA00022679"/>
    </source>
</evidence>
<organism evidence="2 3">
    <name type="scientific">Caballeronia fortuita</name>
    <dbReference type="NCBI Taxonomy" id="1777138"/>
    <lineage>
        <taxon>Bacteria</taxon>
        <taxon>Pseudomonadati</taxon>
        <taxon>Pseudomonadota</taxon>
        <taxon>Betaproteobacteria</taxon>
        <taxon>Burkholderiales</taxon>
        <taxon>Burkholderiaceae</taxon>
        <taxon>Caballeronia</taxon>
    </lineage>
</organism>
<comment type="caution">
    <text evidence="2">The sequence shown here is derived from an EMBL/GenBank/DDBJ whole genome shotgun (WGS) entry which is preliminary data.</text>
</comment>
<gene>
    <name evidence="2" type="ORF">AWB77_01440</name>
</gene>
<dbReference type="Proteomes" id="UP000054903">
    <property type="component" value="Unassembled WGS sequence"/>
</dbReference>
<reference evidence="2" key="1">
    <citation type="submission" date="2016-01" db="EMBL/GenBank/DDBJ databases">
        <authorList>
            <person name="Peeters C."/>
        </authorList>
    </citation>
    <scope>NUCLEOTIDE SEQUENCE</scope>
    <source>
        <strain evidence="2">LMG 29320</strain>
    </source>
</reference>
<sequence>MTKKPMDGITVVALEQAVAAPFCTSRLADAGARVIKIERPEGDFARGYDHAVNGESSYFVWINRGKESISLNLREAADRNTLRALCASADVFIQNLAPGAAQRLGFGSAELRMAFPRLITCDISGYGENGPLRELKAYDLLVQAESGLVAISGAPGPWGRIGVSICDITAGMNALIGIQQALLQRANTGQGSRVQVSLFDSAADLMAVPYLQTRYGHGAPERVGLKHPSIAPYGVFTCSDGKEFVLSIQNEREWTLFCERVLSMPYIACDERFSSNHARVRNREELESLITEVFLGLSYSQAVDRMTEAQTAFGAINTVHDLIQHPQFRTRPMEIHGKSFEIPATPYITEWDEKSYRTVPDINQQGATIESGIAQLASSSDRIAF</sequence>
<keyword evidence="1" id="KW-0808">Transferase</keyword>